<organism evidence="8 9">
    <name type="scientific">Marinimicrobium koreense</name>
    <dbReference type="NCBI Taxonomy" id="306545"/>
    <lineage>
        <taxon>Bacteria</taxon>
        <taxon>Pseudomonadati</taxon>
        <taxon>Pseudomonadota</taxon>
        <taxon>Gammaproteobacteria</taxon>
        <taxon>Cellvibrionales</taxon>
        <taxon>Cellvibrionaceae</taxon>
        <taxon>Marinimicrobium</taxon>
    </lineage>
</organism>
<keyword evidence="6" id="KW-0732">Signal</keyword>
<dbReference type="InterPro" id="IPR019734">
    <property type="entry name" value="TPR_rpt"/>
</dbReference>
<evidence type="ECO:0000313" key="8">
    <source>
        <dbReference type="EMBL" id="ROQ19877.1"/>
    </source>
</evidence>
<dbReference type="InterPro" id="IPR013105">
    <property type="entry name" value="TPR_2"/>
</dbReference>
<dbReference type="SUPFAM" id="SSF54001">
    <property type="entry name" value="Cysteine proteinases"/>
    <property type="match status" value="1"/>
</dbReference>
<dbReference type="PROSITE" id="PS50005">
    <property type="entry name" value="TPR"/>
    <property type="match status" value="1"/>
</dbReference>
<dbReference type="EMBL" id="RJUK01000001">
    <property type="protein sequence ID" value="ROQ19877.1"/>
    <property type="molecule type" value="Genomic_DNA"/>
</dbReference>
<keyword evidence="1" id="KW-0677">Repeat</keyword>
<dbReference type="Pfam" id="PF07719">
    <property type="entry name" value="TPR_2"/>
    <property type="match status" value="1"/>
</dbReference>
<evidence type="ECO:0000313" key="9">
    <source>
        <dbReference type="Proteomes" id="UP000273643"/>
    </source>
</evidence>
<dbReference type="InterPro" id="IPR011990">
    <property type="entry name" value="TPR-like_helical_dom_sf"/>
</dbReference>
<evidence type="ECO:0000256" key="5">
    <source>
        <dbReference type="PROSITE-ProRule" id="PRU01248"/>
    </source>
</evidence>
<dbReference type="PANTHER" id="PTHR44943:SF4">
    <property type="entry name" value="TPR REPEAT-CONTAINING PROTEIN MJ0798"/>
    <property type="match status" value="1"/>
</dbReference>
<evidence type="ECO:0000256" key="2">
    <source>
        <dbReference type="ARBA" id="ARBA00022803"/>
    </source>
</evidence>
<dbReference type="Gene3D" id="3.10.620.30">
    <property type="match status" value="1"/>
</dbReference>
<dbReference type="Proteomes" id="UP000273643">
    <property type="component" value="Unassembled WGS sequence"/>
</dbReference>
<dbReference type="InterPro" id="IPR002931">
    <property type="entry name" value="Transglutaminase-like"/>
</dbReference>
<dbReference type="InterPro" id="IPR051685">
    <property type="entry name" value="Ycf3/AcsC/BcsC/TPR_MFPF"/>
</dbReference>
<accession>A0A3N1NXZ6</accession>
<dbReference type="SUPFAM" id="SSF48452">
    <property type="entry name" value="TPR-like"/>
    <property type="match status" value="1"/>
</dbReference>
<evidence type="ECO:0000256" key="1">
    <source>
        <dbReference type="ARBA" id="ARBA00022737"/>
    </source>
</evidence>
<dbReference type="PANTHER" id="PTHR44943">
    <property type="entry name" value="CELLULOSE SYNTHASE OPERON PROTEIN C"/>
    <property type="match status" value="1"/>
</dbReference>
<dbReference type="InterPro" id="IPR024618">
    <property type="entry name" value="DUF3857"/>
</dbReference>
<comment type="caution">
    <text evidence="8">The sequence shown here is derived from an EMBL/GenBank/DDBJ whole genome shotgun (WGS) entry which is preliminary data.</text>
</comment>
<dbReference type="Pfam" id="PF12969">
    <property type="entry name" value="DUF3857"/>
    <property type="match status" value="1"/>
</dbReference>
<dbReference type="Gene3D" id="2.60.40.3140">
    <property type="match status" value="1"/>
</dbReference>
<proteinExistence type="predicted"/>
<protein>
    <submittedName>
        <fullName evidence="8">Tetratricopeptide (TPR) repeat protein</fullName>
    </submittedName>
</protein>
<evidence type="ECO:0000256" key="6">
    <source>
        <dbReference type="SAM" id="SignalP"/>
    </source>
</evidence>
<feature type="domain" description="Core-binding (CB)" evidence="7">
    <location>
        <begin position="264"/>
        <end position="355"/>
    </location>
</feature>
<evidence type="ECO:0000256" key="4">
    <source>
        <dbReference type="PROSITE-ProRule" id="PRU00339"/>
    </source>
</evidence>
<dbReference type="PROSITE" id="PS51900">
    <property type="entry name" value="CB"/>
    <property type="match status" value="1"/>
</dbReference>
<keyword evidence="2 4" id="KW-0802">TPR repeat</keyword>
<keyword evidence="3" id="KW-0229">DNA integration</keyword>
<feature type="chain" id="PRO_5018180150" evidence="6">
    <location>
        <begin position="27"/>
        <end position="1070"/>
    </location>
</feature>
<dbReference type="InterPro" id="IPR038765">
    <property type="entry name" value="Papain-like_cys_pep_sf"/>
</dbReference>
<dbReference type="Pfam" id="PF01841">
    <property type="entry name" value="Transglut_core"/>
    <property type="match status" value="1"/>
</dbReference>
<keyword evidence="5" id="KW-0238">DNA-binding</keyword>
<dbReference type="Gene3D" id="1.25.40.10">
    <property type="entry name" value="Tetratricopeptide repeat domain"/>
    <property type="match status" value="2"/>
</dbReference>
<evidence type="ECO:0000259" key="7">
    <source>
        <dbReference type="PROSITE" id="PS51900"/>
    </source>
</evidence>
<dbReference type="GO" id="GO:0015074">
    <property type="term" value="P:DNA integration"/>
    <property type="evidence" value="ECO:0007669"/>
    <property type="project" value="UniProtKB-KW"/>
</dbReference>
<name>A0A3N1NXZ6_9GAMM</name>
<sequence>MPPRIPLYRIASLVLALTVLTPGAIAAKNRSSEAQPVTSGQPFGTYESPFGYQLDLTGSDWTYWPQVSEHVSHPDIGGERWQGAFVSVPACFTDWRPGKEAVRYALLRAIGHEYPTPGARNPQPRRIGQQEAASWERLLPREDELPLRFRYHLVNRGDCTHLFAVWTTLDDAALDTLSEEVIDAVSWSKPNAAADPVAQAWFYNAAGLYFHNAENHLDAVKGFALAARLDPQDKVYINNTASTYNLLNRYRDGLAFMQHPDIQAQSDAMIQGWLGWFEYHLQNYPAAIDHYQRGFALGSLSEDDLYAYVQSLLQQDRADQAQAVLDQHSPRQPGAAAVQAQAEVARARAAYQQALTVLDEADRRGVHSPNLHLTRMDVLGDMRDYEAVIAYSDRLIERGLGSNTVYNYRGDAQYHLERYREAKASFEQALVLQPGDRATAEYLRFTNAQLGKGDSASINTPIEPVAWPALTPPDEVSDIDGYDSHYPLTVTAYHYDPARPLKTTEVRHIQVHDTAGVNRHSTLLARYNPLSERLYINRLEVFDEDGERVSSLDRSSLYIGDAEDYDQATFGKVVRAPVAGLAPGYRIEFEYTLEQRSPAERFPFERLYLSGQRPIGLSALYIEGELDDLLYNQTNAPQPKKRRNSLLWTVENPTPALWEPMQVDDEDYMASVVVVSKNQWREAGSDYRTRVNEVILADTPELDALVATLTDGLAPDNTGARIAALAGYVQRTLTYKALEFGVRGYTPNPPQQILQDRFGDCKDHSVLLWRLLREAGIPAELALANLSGPVDPDMPSIDQFDHMVVYLPEWNGGTFIDATNKNIDLLGVAPDGLGSTWTLTLGERPALVQVPALSPSRVDIRRSLSALPNGETLVRESLTMSAYFASSLRGYFKDIEPRERLNWVQRFLGENGRPVIVETLSVDNLDDTEKELILTLNYRVGRSAGQRDQAAVIDPAYWERYYLSSHYVHDRQTDFEIAYPLRLTSRITYPVEDERTPEPVADQHDQSRFGHFRSRSLADADTLTHQFDYRLEAGRFSANDYHDFQAFTLNAIDALSRPVTRNRHPDQATR</sequence>
<evidence type="ECO:0000256" key="3">
    <source>
        <dbReference type="ARBA" id="ARBA00022908"/>
    </source>
</evidence>
<gene>
    <name evidence="8" type="ORF">EDC38_0468</name>
</gene>
<keyword evidence="9" id="KW-1185">Reference proteome</keyword>
<dbReference type="InterPro" id="IPR044068">
    <property type="entry name" value="CB"/>
</dbReference>
<reference evidence="8 9" key="1">
    <citation type="submission" date="2018-11" db="EMBL/GenBank/DDBJ databases">
        <title>Genomic Encyclopedia of Type Strains, Phase IV (KMG-IV): sequencing the most valuable type-strain genomes for metagenomic binning, comparative biology and taxonomic classification.</title>
        <authorList>
            <person name="Goeker M."/>
        </authorList>
    </citation>
    <scope>NUCLEOTIDE SEQUENCE [LARGE SCALE GENOMIC DNA]</scope>
    <source>
        <strain evidence="8 9">DSM 16974</strain>
    </source>
</reference>
<dbReference type="OrthoDB" id="8595007at2"/>
<dbReference type="GO" id="GO:0003677">
    <property type="term" value="F:DNA binding"/>
    <property type="evidence" value="ECO:0007669"/>
    <property type="project" value="UniProtKB-UniRule"/>
</dbReference>
<dbReference type="AlphaFoldDB" id="A0A3N1NXZ6"/>
<dbReference type="RefSeq" id="WP_123637160.1">
    <property type="nucleotide sequence ID" value="NZ_RJUK01000001.1"/>
</dbReference>
<dbReference type="SMART" id="SM00028">
    <property type="entry name" value="TPR"/>
    <property type="match status" value="3"/>
</dbReference>
<feature type="repeat" description="TPR" evidence="4">
    <location>
        <begin position="403"/>
        <end position="436"/>
    </location>
</feature>
<feature type="signal peptide" evidence="6">
    <location>
        <begin position="1"/>
        <end position="26"/>
    </location>
</feature>